<dbReference type="Proteomes" id="UP001148629">
    <property type="component" value="Unassembled WGS sequence"/>
</dbReference>
<comment type="caution">
    <text evidence="1">The sequence shown here is derived from an EMBL/GenBank/DDBJ whole genome shotgun (WGS) entry which is preliminary data.</text>
</comment>
<dbReference type="EMBL" id="JANRMS010000186">
    <property type="protein sequence ID" value="KAJ3544617.1"/>
    <property type="molecule type" value="Genomic_DNA"/>
</dbReference>
<evidence type="ECO:0000313" key="2">
    <source>
        <dbReference type="Proteomes" id="UP001148629"/>
    </source>
</evidence>
<organism evidence="1 2">
    <name type="scientific">Fusarium decemcellulare</name>
    <dbReference type="NCBI Taxonomy" id="57161"/>
    <lineage>
        <taxon>Eukaryota</taxon>
        <taxon>Fungi</taxon>
        <taxon>Dikarya</taxon>
        <taxon>Ascomycota</taxon>
        <taxon>Pezizomycotina</taxon>
        <taxon>Sordariomycetes</taxon>
        <taxon>Hypocreomycetidae</taxon>
        <taxon>Hypocreales</taxon>
        <taxon>Nectriaceae</taxon>
        <taxon>Fusarium</taxon>
        <taxon>Fusarium decemcellulare species complex</taxon>
    </lineage>
</organism>
<gene>
    <name evidence="1" type="ORF">NM208_g2949</name>
</gene>
<proteinExistence type="predicted"/>
<evidence type="ECO:0000313" key="1">
    <source>
        <dbReference type="EMBL" id="KAJ3544617.1"/>
    </source>
</evidence>
<name>A0ACC1SQW9_9HYPO</name>
<accession>A0ACC1SQW9</accession>
<keyword evidence="2" id="KW-1185">Reference proteome</keyword>
<protein>
    <submittedName>
        <fullName evidence="1">Uncharacterized protein</fullName>
    </submittedName>
</protein>
<sequence>MTSDTHGSADERPSKRPKRGKYIMRACLECQKRKIRCDGGTPCLSCVSRNRTCITNRRRDAAHTGDYGVGHAIMLGAGSQGFNPERVLIDEILVRIGRIETQMKTVTGHLTGQSAEEPGDNATTDNHEHSRPYLNVENEDAHTFVGEACSIHSLRLAEAKLDQLGLPSRSDSPLPPARPLTPMLSPVSTSNVDGESRSWLHLILRSHGIVPDKRQWDVFSRVYLDEIHGIYPLLHPPTVRQTYDYLWDRSFSVSPTEMEKDGESKISIAIVFLCVALGRCLVSSRTTNADAAHSAGWSLYSVAMHLLRDFLDITQDHPVIYLFRLDAKEKADRALANAISSAHALGLHRKATYSQMSIFQDEMFTRMWWCLYAFDRRLSMGSGRPPIIQDVDYDTHNPRNLGDEWLEQHKSSRATAAELEDKIKTEISSARNTPIPYLGATISFAKVSGDVWKAVYGLHAANRSTPGIVHDYLDLLLENWRQTLPPHLRYEADRSYEDQFSGLEWWQVKECLFAHVRYMFLKLQIRKPVAASSTSATASHDDLANESARAQIAYSIIQFFQEIPDKYPKYVFSLMDYIIGATIVLAAIVVQNPGFKDRYRDVIVVAVQAIALYCRKTWVSGKTIRVISRLNRMVQNTFGPSAGQESNRAKNRNGKEGMIRKEHAQGQGETAQPERNNTPATRAVERARKEHHAHASWLASPDPSRGYTSSSVMANPWSASDEGPVAILDQGIPLTENGNSTGTLAGAASLQEAPRRPTSPPDTASYNFDTPQLWQSETSRDDFDDLLSLATADFDFEQAFNGSSHLIFDTGFS</sequence>
<reference evidence="1" key="1">
    <citation type="submission" date="2022-08" db="EMBL/GenBank/DDBJ databases">
        <title>Genome Sequence of Fusarium decemcellulare.</title>
        <authorList>
            <person name="Buettner E."/>
        </authorList>
    </citation>
    <scope>NUCLEOTIDE SEQUENCE</scope>
    <source>
        <strain evidence="1">Babe19</strain>
    </source>
</reference>